<organism evidence="1 2">
    <name type="scientific">Candidatus Nitrosocosmicus oleophilus</name>
    <dbReference type="NCBI Taxonomy" id="1353260"/>
    <lineage>
        <taxon>Archaea</taxon>
        <taxon>Nitrososphaerota</taxon>
        <taxon>Nitrososphaeria</taxon>
        <taxon>Nitrososphaerales</taxon>
        <taxon>Nitrososphaeraceae</taxon>
        <taxon>Candidatus Nitrosocosmicus</taxon>
    </lineage>
</organism>
<proteinExistence type="predicted"/>
<gene>
    <name evidence="1" type="ORF">NMY3_02610</name>
</gene>
<sequence length="45" mass="4920">MFIALSRRLAGCKLPNILFPNDKSRAKILNVGYFLGINQAIIASA</sequence>
<reference evidence="2" key="1">
    <citation type="submission" date="2015-10" db="EMBL/GenBank/DDBJ databases">
        <title>Niche specialization of a soil ammonia-oxidizing archaeon, Candidatus Nitrosocosmicus oleophilus.</title>
        <authorList>
            <person name="Jung M.-Y."/>
            <person name="Rhee S.-K."/>
        </authorList>
    </citation>
    <scope>NUCLEOTIDE SEQUENCE [LARGE SCALE GENOMIC DNA]</scope>
    <source>
        <strain evidence="2">MY3</strain>
    </source>
</reference>
<dbReference type="EMBL" id="CP012850">
    <property type="protein sequence ID" value="ALI36801.1"/>
    <property type="molecule type" value="Genomic_DNA"/>
</dbReference>
<dbReference type="AlphaFoldDB" id="A0A654M2M6"/>
<name>A0A654M2M6_9ARCH</name>
<dbReference type="KEGG" id="taa:NMY3_02610"/>
<evidence type="ECO:0000313" key="2">
    <source>
        <dbReference type="Proteomes" id="UP000058925"/>
    </source>
</evidence>
<accession>A0A654M2M6</accession>
<dbReference type="Proteomes" id="UP000058925">
    <property type="component" value="Chromosome"/>
</dbReference>
<keyword evidence="2" id="KW-1185">Reference proteome</keyword>
<protein>
    <submittedName>
        <fullName evidence="1">Uncharacterized protein</fullName>
    </submittedName>
</protein>
<evidence type="ECO:0000313" key="1">
    <source>
        <dbReference type="EMBL" id="ALI36801.1"/>
    </source>
</evidence>